<dbReference type="InterPro" id="IPR004274">
    <property type="entry name" value="FCP1_dom"/>
</dbReference>
<dbReference type="NCBIfam" id="TIGR02251">
    <property type="entry name" value="HIF-SF_euk"/>
    <property type="match status" value="1"/>
</dbReference>
<evidence type="ECO:0000259" key="2">
    <source>
        <dbReference type="PROSITE" id="PS50969"/>
    </source>
</evidence>
<feature type="compositionally biased region" description="Polar residues" evidence="1">
    <location>
        <begin position="35"/>
        <end position="53"/>
    </location>
</feature>
<protein>
    <recommendedName>
        <fullName evidence="2">FCP1 homology domain-containing protein</fullName>
    </recommendedName>
</protein>
<organism evidence="3 4">
    <name type="scientific">Paramecium sonneborni</name>
    <dbReference type="NCBI Taxonomy" id="65129"/>
    <lineage>
        <taxon>Eukaryota</taxon>
        <taxon>Sar</taxon>
        <taxon>Alveolata</taxon>
        <taxon>Ciliophora</taxon>
        <taxon>Intramacronucleata</taxon>
        <taxon>Oligohymenophorea</taxon>
        <taxon>Peniculida</taxon>
        <taxon>Parameciidae</taxon>
        <taxon>Paramecium</taxon>
    </lineage>
</organism>
<gene>
    <name evidence="3" type="ORF">PSON_ATCC_30995.1.T0080107</name>
</gene>
<feature type="region of interest" description="Disordered" evidence="1">
    <location>
        <begin position="170"/>
        <end position="258"/>
    </location>
</feature>
<dbReference type="InterPro" id="IPR011948">
    <property type="entry name" value="Dullard_phosphatase"/>
</dbReference>
<proteinExistence type="predicted"/>
<dbReference type="PANTHER" id="PTHR12210">
    <property type="entry name" value="DULLARD PROTEIN PHOSPHATASE"/>
    <property type="match status" value="1"/>
</dbReference>
<dbReference type="EMBL" id="CAJJDN010000008">
    <property type="protein sequence ID" value="CAD8054137.1"/>
    <property type="molecule type" value="Genomic_DNA"/>
</dbReference>
<feature type="region of interest" description="Disordered" evidence="1">
    <location>
        <begin position="32"/>
        <end position="53"/>
    </location>
</feature>
<dbReference type="AlphaFoldDB" id="A0A8S1KHH5"/>
<feature type="compositionally biased region" description="Basic and acidic residues" evidence="1">
    <location>
        <begin position="200"/>
        <end position="219"/>
    </location>
</feature>
<evidence type="ECO:0000313" key="4">
    <source>
        <dbReference type="Proteomes" id="UP000692954"/>
    </source>
</evidence>
<dbReference type="InterPro" id="IPR050365">
    <property type="entry name" value="TIM50"/>
</dbReference>
<dbReference type="GO" id="GO:0016791">
    <property type="term" value="F:phosphatase activity"/>
    <property type="evidence" value="ECO:0007669"/>
    <property type="project" value="InterPro"/>
</dbReference>
<reference evidence="3" key="1">
    <citation type="submission" date="2021-01" db="EMBL/GenBank/DDBJ databases">
        <authorList>
            <consortium name="Genoscope - CEA"/>
            <person name="William W."/>
        </authorList>
    </citation>
    <scope>NUCLEOTIDE SEQUENCE</scope>
</reference>
<feature type="compositionally biased region" description="Polar residues" evidence="1">
    <location>
        <begin position="238"/>
        <end position="258"/>
    </location>
</feature>
<dbReference type="Pfam" id="PF03031">
    <property type="entry name" value="NIF"/>
    <property type="match status" value="1"/>
</dbReference>
<sequence>MKQNIQRFIPSQIGKARMPQQQLQKQEEFSKKFNRGQSAENKISNKAQNDIKSNTPEINKIQNNNYSPIVKQADIQKPQKQKNMIQQISKVPITSRLQKNQSIVNELDQQKNRSHSQFKFTREITPTKKQPIIQQQQLQRASLKNQTIINQQKLPQEKLKNSVKHVEANKIEQRGKIQQNEKLKEEQKIIQKQPQKKLNQKKEQNPKLQNEKQPQHEKPPQIQSPRQISSRQSFSPQNQIGKTPNMTRGHSPSNFQNDTLNGKLQALLTVVRPIFKEAKYYLTSVIHFLREQYYPNTSPYQVQFKIEFQDQKDYFKNKFCDHFNVTYNSLKHCSQLNLKKQFNTKFLNPPKKPNFSSDNIKTLIFDLDETLIHTVEINNPTDYKVIIHIPNEQESEVRFNIRPHCQQMLKVLSEFYELILFTASYREYADKILEYIDPKSNLFSYRFYRESCLEIEEEFLIKDLRVIEGRKLENMAIIDNNAYSYYFQLDNGIPIIPFEENKQDKELIFMTDYLIKCEKQKNWLQYHQLHFQNQLYLKCSTIEECIEKLLQTQNQ</sequence>
<dbReference type="SMART" id="SM00577">
    <property type="entry name" value="CPDc"/>
    <property type="match status" value="1"/>
</dbReference>
<evidence type="ECO:0000313" key="3">
    <source>
        <dbReference type="EMBL" id="CAD8054137.1"/>
    </source>
</evidence>
<evidence type="ECO:0000256" key="1">
    <source>
        <dbReference type="SAM" id="MobiDB-lite"/>
    </source>
</evidence>
<feature type="compositionally biased region" description="Low complexity" evidence="1">
    <location>
        <begin position="220"/>
        <end position="237"/>
    </location>
</feature>
<comment type="caution">
    <text evidence="3">The sequence shown here is derived from an EMBL/GenBank/DDBJ whole genome shotgun (WGS) entry which is preliminary data.</text>
</comment>
<dbReference type="OrthoDB" id="277011at2759"/>
<dbReference type="PROSITE" id="PS50969">
    <property type="entry name" value="FCP1"/>
    <property type="match status" value="1"/>
</dbReference>
<keyword evidence="4" id="KW-1185">Reference proteome</keyword>
<dbReference type="CDD" id="cd07521">
    <property type="entry name" value="HAD_FCP1-like"/>
    <property type="match status" value="1"/>
</dbReference>
<name>A0A8S1KHH5_9CILI</name>
<accession>A0A8S1KHH5</accession>
<dbReference type="Proteomes" id="UP000692954">
    <property type="component" value="Unassembled WGS sequence"/>
</dbReference>
<feature type="domain" description="FCP1 homology" evidence="2">
    <location>
        <begin position="356"/>
        <end position="517"/>
    </location>
</feature>
<feature type="compositionally biased region" description="Basic and acidic residues" evidence="1">
    <location>
        <begin position="170"/>
        <end position="189"/>
    </location>
</feature>